<evidence type="ECO:0000256" key="1">
    <source>
        <dbReference type="SAM" id="MobiDB-lite"/>
    </source>
</evidence>
<dbReference type="OrthoDB" id="2384193at2759"/>
<feature type="transmembrane region" description="Helical" evidence="2">
    <location>
        <begin position="210"/>
        <end position="232"/>
    </location>
</feature>
<evidence type="ECO:0000256" key="2">
    <source>
        <dbReference type="SAM" id="Phobius"/>
    </source>
</evidence>
<accession>A0A1Y1U9F2</accession>
<evidence type="ECO:0000313" key="4">
    <source>
        <dbReference type="Proteomes" id="UP000193218"/>
    </source>
</evidence>
<evidence type="ECO:0000313" key="3">
    <source>
        <dbReference type="EMBL" id="ORX34642.1"/>
    </source>
</evidence>
<comment type="caution">
    <text evidence="3">The sequence shown here is derived from an EMBL/GenBank/DDBJ whole genome shotgun (WGS) entry which is preliminary data.</text>
</comment>
<organism evidence="3 4">
    <name type="scientific">Kockovaella imperatae</name>
    <dbReference type="NCBI Taxonomy" id="4999"/>
    <lineage>
        <taxon>Eukaryota</taxon>
        <taxon>Fungi</taxon>
        <taxon>Dikarya</taxon>
        <taxon>Basidiomycota</taxon>
        <taxon>Agaricomycotina</taxon>
        <taxon>Tremellomycetes</taxon>
        <taxon>Tremellales</taxon>
        <taxon>Cuniculitremaceae</taxon>
        <taxon>Kockovaella</taxon>
    </lineage>
</organism>
<feature type="transmembrane region" description="Helical" evidence="2">
    <location>
        <begin position="49"/>
        <end position="69"/>
    </location>
</feature>
<dbReference type="InParanoid" id="A0A1Y1U9F2"/>
<reference evidence="3 4" key="1">
    <citation type="submission" date="2017-03" db="EMBL/GenBank/DDBJ databases">
        <title>Widespread Adenine N6-methylation of Active Genes in Fungi.</title>
        <authorList>
            <consortium name="DOE Joint Genome Institute"/>
            <person name="Mondo S.J."/>
            <person name="Dannebaum R.O."/>
            <person name="Kuo R.C."/>
            <person name="Louie K.B."/>
            <person name="Bewick A.J."/>
            <person name="Labutti K."/>
            <person name="Haridas S."/>
            <person name="Kuo A."/>
            <person name="Salamov A."/>
            <person name="Ahrendt S.R."/>
            <person name="Lau R."/>
            <person name="Bowen B.P."/>
            <person name="Lipzen A."/>
            <person name="Sullivan W."/>
            <person name="Andreopoulos W.B."/>
            <person name="Clum A."/>
            <person name="Lindquist E."/>
            <person name="Daum C."/>
            <person name="Northen T.R."/>
            <person name="Ramamoorthy G."/>
            <person name="Schmitz R.J."/>
            <person name="Gryganskyi A."/>
            <person name="Culley D."/>
            <person name="Magnuson J."/>
            <person name="James T.Y."/>
            <person name="O'Malley M.A."/>
            <person name="Stajich J.E."/>
            <person name="Spatafora J.W."/>
            <person name="Visel A."/>
            <person name="Grigoriev I.V."/>
        </authorList>
    </citation>
    <scope>NUCLEOTIDE SEQUENCE [LARGE SCALE GENOMIC DNA]</scope>
    <source>
        <strain evidence="3 4">NRRL Y-17943</strain>
    </source>
</reference>
<dbReference type="GeneID" id="33553778"/>
<dbReference type="STRING" id="4999.A0A1Y1U9F2"/>
<dbReference type="RefSeq" id="XP_021868884.1">
    <property type="nucleotide sequence ID" value="XM_022011970.1"/>
</dbReference>
<feature type="region of interest" description="Disordered" evidence="1">
    <location>
        <begin position="254"/>
        <end position="324"/>
    </location>
</feature>
<dbReference type="EMBL" id="NBSH01000013">
    <property type="protein sequence ID" value="ORX34642.1"/>
    <property type="molecule type" value="Genomic_DNA"/>
</dbReference>
<name>A0A1Y1U9F2_9TREE</name>
<feature type="transmembrane region" description="Helical" evidence="2">
    <location>
        <begin position="127"/>
        <end position="149"/>
    </location>
</feature>
<dbReference type="Proteomes" id="UP000193218">
    <property type="component" value="Unassembled WGS sequence"/>
</dbReference>
<keyword evidence="2" id="KW-0472">Membrane</keyword>
<keyword evidence="4" id="KW-1185">Reference proteome</keyword>
<sequence>MPFDGSCVGFLGYSILERYVKYTEGFIPIPGMGIEPKPYLLWGSRLTRIYRVSIWMTVFAFSAMSAVHLEEILYWVYMIRACRKNGSAHWFQTIWFKIWVAGSVICTGIFFGCTGINPDFAKIETNLYLSASLVSLVLVVGSGWTSYLFPQFIAEARRLGANQDVLGRLLYVNVLNNLRTTFRVAYVVILLTLSVDGLTEAQKINNNRFALDVLMIAGYFSIFAAETISLWVSCLLPSSPLIVLGPPTPQECPGVEAGPVASLRSSGGTSTRQCHRQDRGRRRPNGKCMGRSGRSTQLGARPSVRVQSRERHVYQGSRPSLRTASTQGTWCSEWKRYNLSTRRPLLQRE</sequence>
<protein>
    <submittedName>
        <fullName evidence="3">Uncharacterized protein</fullName>
    </submittedName>
</protein>
<keyword evidence="2" id="KW-1133">Transmembrane helix</keyword>
<keyword evidence="2" id="KW-0812">Transmembrane</keyword>
<dbReference type="AlphaFoldDB" id="A0A1Y1U9F2"/>
<proteinExistence type="predicted"/>
<feature type="transmembrane region" description="Helical" evidence="2">
    <location>
        <begin position="94"/>
        <end position="115"/>
    </location>
</feature>
<gene>
    <name evidence="3" type="ORF">BD324DRAFT_124059</name>
</gene>